<proteinExistence type="predicted"/>
<evidence type="ECO:0000256" key="4">
    <source>
        <dbReference type="PROSITE-ProRule" id="PRU00339"/>
    </source>
</evidence>
<name>A0ABU0BJB3_9HYPH</name>
<comment type="subcellular location">
    <subcellularLocation>
        <location evidence="1">Cell outer membrane</location>
    </subcellularLocation>
</comment>
<reference evidence="7 8" key="1">
    <citation type="submission" date="2023-07" db="EMBL/GenBank/DDBJ databases">
        <title>Genomic Encyclopedia of Type Strains, Phase IV (KMG-IV): sequencing the most valuable type-strain genomes for metagenomic binning, comparative biology and taxonomic classification.</title>
        <authorList>
            <person name="Goeker M."/>
        </authorList>
    </citation>
    <scope>NUCLEOTIDE SEQUENCE [LARGE SCALE GENOMIC DNA]</scope>
    <source>
        <strain evidence="7 8">DSM 1112</strain>
    </source>
</reference>
<dbReference type="PROSITE" id="PS50005">
    <property type="entry name" value="TPR"/>
    <property type="match status" value="1"/>
</dbReference>
<dbReference type="SMART" id="SM00028">
    <property type="entry name" value="TPR"/>
    <property type="match status" value="6"/>
</dbReference>
<dbReference type="InterPro" id="IPR036942">
    <property type="entry name" value="Beta-barrel_TonB_sf"/>
</dbReference>
<evidence type="ECO:0000313" key="7">
    <source>
        <dbReference type="EMBL" id="MDQ0318304.1"/>
    </source>
</evidence>
<gene>
    <name evidence="7" type="ORF">QO002_000442</name>
</gene>
<comment type="caution">
    <text evidence="7">The sequence shown here is derived from an EMBL/GenBank/DDBJ whole genome shotgun (WGS) entry which is preliminary data.</text>
</comment>
<dbReference type="Pfam" id="PF13181">
    <property type="entry name" value="TPR_8"/>
    <property type="match status" value="2"/>
</dbReference>
<feature type="signal peptide" evidence="5">
    <location>
        <begin position="1"/>
        <end position="23"/>
    </location>
</feature>
<evidence type="ECO:0000256" key="3">
    <source>
        <dbReference type="ARBA" id="ARBA00023237"/>
    </source>
</evidence>
<protein>
    <submittedName>
        <fullName evidence="7">Tetratricopeptide (TPR) repeat protein</fullName>
    </submittedName>
</protein>
<evidence type="ECO:0000256" key="5">
    <source>
        <dbReference type="SAM" id="SignalP"/>
    </source>
</evidence>
<feature type="chain" id="PRO_5046903555" evidence="5">
    <location>
        <begin position="24"/>
        <end position="1234"/>
    </location>
</feature>
<dbReference type="Proteomes" id="UP001230207">
    <property type="component" value="Unassembled WGS sequence"/>
</dbReference>
<sequence length="1234" mass="134890">MTHALTGRLFALVLLCLATTALADPLPRNLPAAGSVIARKTGEEVRFVDVSGWRYVDLQQDLLTGDVLRTNANGQLAVLFADRTQVRLGRNTSLLVKSMGTDGDTDLQLQSGTIWARAERGGQGLTVDTPAAAAAIRGTDWTLTVGADGKTSLIVLEGKVELKNEFGSVEVAQGEGAVASIGKAPAKIIIAKPKEREQMLFSLQLRDSFRWLPPTDRTAQEQRRIRGQIEAKPLESRTAEEWLSLAESYVTLDGRQKTREALEAAGARGLDRHQQARATLIEAMLSGTENRYDDAAKLFVKARAELDTRRANIARYGGYIARALADPNRVEAPPETVDSASAAIGKAWITGFRDDIRAALDVIRAAERDHPDDAMLPAGRAQLAILLADEAEAKDALDRALSLDPDNPAALDARATYKMGIAYDRKGAVDDLLRAVEVAPGDSNIWNTLGLAHSDREDNREAEEAFKRAIALDPLDPLPHANLAILYLDQLRMAEAKREIDLALEVDPTFDMALIARGRYHLQMGEVEQGVQDLLAGSTANPGVSQAQLMLAAAHYANKEREPAAQALDNAERLDPYDPVVAVLRTAIAIDEYDADTAIRNAQEIMRLTRARGGDYAALGANQQAGSTLNDAFRLQGLDAWGQYYGDAVFDPFTATSYFDQAVRGSVSPFLNAYAYGLTPWGPLGNQDSYSAYIQGLMLGPHMLASRERTTNLLDEPFFETELGGGFLTGGRETTYTGGAEIRGFTYAPFPISIQGDISWSRPRDEFNFDNGISANRDVDITSGNGYLTMSPTPDDRIVAFTTYSTADDTQDVFNDPAFTGHNFGVDVTELSSGLAWSHTFGYQNVLNAGLFYTDSKARISETVMNDESIDIDRDGTPDDINGDGLPDFVSVSLTDEKEGRSRSYIAAISHLIGDDDLVWRYGVEGGVIKNKAVKTLDIDIDIPGVPDPSPVAYDESDDLTRIGRAYLDLRYEATPDLILEAGIFGRVLDTDANRTSHFEPRLGLAWSPFENHWLRVGYMREGENFSAPTLAPIGIVGLQSNQIGLDGEGYVDTFAFRWDAQWSDRFFTAFDYQRQDAHKVSLTQPLEVATLDFDRAHIDRAAITGNLALGHGFGLSATYAHLDSKNLDPLSASYNDPLIFVPDQTGQIAMTWVNTANVKMTVAANYVGERLGNDAGDKLDDYWTLDASLEWEPFDKQISVELSAYNLLDEDFEVTPGVKGWGPTVKGTLSVRF</sequence>
<feature type="domain" description="FecR protein" evidence="6">
    <location>
        <begin position="66"/>
        <end position="161"/>
    </location>
</feature>
<organism evidence="7 8">
    <name type="scientific">Pararhizobium capsulatum DSM 1112</name>
    <dbReference type="NCBI Taxonomy" id="1121113"/>
    <lineage>
        <taxon>Bacteria</taxon>
        <taxon>Pseudomonadati</taxon>
        <taxon>Pseudomonadota</taxon>
        <taxon>Alphaproteobacteria</taxon>
        <taxon>Hyphomicrobiales</taxon>
        <taxon>Rhizobiaceae</taxon>
        <taxon>Rhizobium/Agrobacterium group</taxon>
        <taxon>Pararhizobium</taxon>
    </lineage>
</organism>
<dbReference type="Gene3D" id="2.40.170.20">
    <property type="entry name" value="TonB-dependent receptor, beta-barrel domain"/>
    <property type="match status" value="1"/>
</dbReference>
<dbReference type="Gene3D" id="1.25.40.10">
    <property type="entry name" value="Tetratricopeptide repeat domain"/>
    <property type="match status" value="3"/>
</dbReference>
<dbReference type="SUPFAM" id="SSF48452">
    <property type="entry name" value="TPR-like"/>
    <property type="match status" value="2"/>
</dbReference>
<dbReference type="InterPro" id="IPR019734">
    <property type="entry name" value="TPR_rpt"/>
</dbReference>
<keyword evidence="8" id="KW-1185">Reference proteome</keyword>
<dbReference type="PANTHER" id="PTHR38731">
    <property type="entry name" value="LIPL45-RELATED LIPOPROTEIN-RELATED"/>
    <property type="match status" value="1"/>
</dbReference>
<dbReference type="SUPFAM" id="SSF56935">
    <property type="entry name" value="Porins"/>
    <property type="match status" value="1"/>
</dbReference>
<dbReference type="Gene3D" id="2.60.120.1440">
    <property type="match status" value="1"/>
</dbReference>
<dbReference type="InterPro" id="IPR011990">
    <property type="entry name" value="TPR-like_helical_dom_sf"/>
</dbReference>
<keyword evidence="4" id="KW-0802">TPR repeat</keyword>
<dbReference type="RefSeq" id="WP_307226244.1">
    <property type="nucleotide sequence ID" value="NZ_JAUSVF010000001.1"/>
</dbReference>
<keyword evidence="2" id="KW-0472">Membrane</keyword>
<evidence type="ECO:0000259" key="6">
    <source>
        <dbReference type="Pfam" id="PF04773"/>
    </source>
</evidence>
<keyword evidence="5" id="KW-0732">Signal</keyword>
<evidence type="ECO:0000256" key="2">
    <source>
        <dbReference type="ARBA" id="ARBA00023136"/>
    </source>
</evidence>
<keyword evidence="3" id="KW-0998">Cell outer membrane</keyword>
<dbReference type="EMBL" id="JAUSVF010000001">
    <property type="protein sequence ID" value="MDQ0318304.1"/>
    <property type="molecule type" value="Genomic_DNA"/>
</dbReference>
<dbReference type="Pfam" id="PF04773">
    <property type="entry name" value="FecR"/>
    <property type="match status" value="1"/>
</dbReference>
<accession>A0ABU0BJB3</accession>
<evidence type="ECO:0000256" key="1">
    <source>
        <dbReference type="ARBA" id="ARBA00004442"/>
    </source>
</evidence>
<feature type="repeat" description="TPR" evidence="4">
    <location>
        <begin position="443"/>
        <end position="476"/>
    </location>
</feature>
<evidence type="ECO:0000313" key="8">
    <source>
        <dbReference type="Proteomes" id="UP001230207"/>
    </source>
</evidence>
<dbReference type="InterPro" id="IPR006860">
    <property type="entry name" value="FecR"/>
</dbReference>